<dbReference type="Pfam" id="PF00403">
    <property type="entry name" value="HMA"/>
    <property type="match status" value="1"/>
</dbReference>
<dbReference type="FunFam" id="3.30.70.100:FF:000001">
    <property type="entry name" value="ATPase copper transporting beta"/>
    <property type="match status" value="1"/>
</dbReference>
<dbReference type="Pfam" id="PF00702">
    <property type="entry name" value="Hydrolase"/>
    <property type="match status" value="1"/>
</dbReference>
<evidence type="ECO:0000256" key="10">
    <source>
        <dbReference type="ARBA" id="ARBA00023136"/>
    </source>
</evidence>
<dbReference type="Gene3D" id="2.70.150.10">
    <property type="entry name" value="Calcium-transporting ATPase, cytoplasmic transduction domain A"/>
    <property type="match status" value="1"/>
</dbReference>
<dbReference type="SFLD" id="SFLDG00002">
    <property type="entry name" value="C1.7:_P-type_atpase_like"/>
    <property type="match status" value="1"/>
</dbReference>
<evidence type="ECO:0000256" key="5">
    <source>
        <dbReference type="ARBA" id="ARBA00022723"/>
    </source>
</evidence>
<dbReference type="InterPro" id="IPR001757">
    <property type="entry name" value="P_typ_ATPase"/>
</dbReference>
<dbReference type="PRINTS" id="PR00943">
    <property type="entry name" value="CUATPASE"/>
</dbReference>
<feature type="transmembrane region" description="Helical" evidence="11">
    <location>
        <begin position="151"/>
        <end position="173"/>
    </location>
</feature>
<feature type="transmembrane region" description="Helical" evidence="11">
    <location>
        <begin position="327"/>
        <end position="348"/>
    </location>
</feature>
<dbReference type="NCBIfam" id="TIGR01512">
    <property type="entry name" value="ATPase-IB2_Cd"/>
    <property type="match status" value="1"/>
</dbReference>
<dbReference type="Pfam" id="PF00122">
    <property type="entry name" value="E1-E2_ATPase"/>
    <property type="match status" value="1"/>
</dbReference>
<evidence type="ECO:0000313" key="13">
    <source>
        <dbReference type="EMBL" id="WOX55639.1"/>
    </source>
</evidence>
<keyword evidence="4 11" id="KW-0812">Transmembrane</keyword>
<reference evidence="13 14" key="1">
    <citation type="submission" date="2023-10" db="EMBL/GenBank/DDBJ databases">
        <title>The complete genome sequence of Methanoculleus palmolei DSM 4273.</title>
        <authorList>
            <person name="Lai S.-J."/>
            <person name="You Y.-T."/>
            <person name="Chen S.-C."/>
        </authorList>
    </citation>
    <scope>NUCLEOTIDE SEQUENCE [LARGE SCALE GENOMIC DNA]</scope>
    <source>
        <strain evidence="13 14">DSM 4273</strain>
    </source>
</reference>
<dbReference type="CDD" id="cd00371">
    <property type="entry name" value="HMA"/>
    <property type="match status" value="1"/>
</dbReference>
<dbReference type="InterPro" id="IPR036163">
    <property type="entry name" value="HMA_dom_sf"/>
</dbReference>
<feature type="transmembrane region" description="Helical" evidence="11">
    <location>
        <begin position="354"/>
        <end position="376"/>
    </location>
</feature>
<dbReference type="InterPro" id="IPR027256">
    <property type="entry name" value="P-typ_ATPase_IB"/>
</dbReference>
<organism evidence="13 14">
    <name type="scientific">Methanoculleus palmolei</name>
    <dbReference type="NCBI Taxonomy" id="72612"/>
    <lineage>
        <taxon>Archaea</taxon>
        <taxon>Methanobacteriati</taxon>
        <taxon>Methanobacteriota</taxon>
        <taxon>Stenosarchaea group</taxon>
        <taxon>Methanomicrobia</taxon>
        <taxon>Methanomicrobiales</taxon>
        <taxon>Methanomicrobiaceae</taxon>
        <taxon>Methanoculleus</taxon>
    </lineage>
</organism>
<dbReference type="NCBIfam" id="TIGR01511">
    <property type="entry name" value="ATPase-IB1_Cu"/>
    <property type="match status" value="1"/>
</dbReference>
<dbReference type="NCBIfam" id="TIGR01525">
    <property type="entry name" value="ATPase-IB_hvy"/>
    <property type="match status" value="1"/>
</dbReference>
<evidence type="ECO:0000259" key="12">
    <source>
        <dbReference type="PROSITE" id="PS50846"/>
    </source>
</evidence>
<dbReference type="SUPFAM" id="SSF81653">
    <property type="entry name" value="Calcium ATPase, transduction domain A"/>
    <property type="match status" value="1"/>
</dbReference>
<dbReference type="InterPro" id="IPR018303">
    <property type="entry name" value="ATPase_P-typ_P_site"/>
</dbReference>
<comment type="subcellular location">
    <subcellularLocation>
        <location evidence="1">Endomembrane system</location>
        <topology evidence="1">Multi-pass membrane protein</topology>
    </subcellularLocation>
</comment>
<dbReference type="SFLD" id="SFLDS00003">
    <property type="entry name" value="Haloacid_Dehalogenase"/>
    <property type="match status" value="1"/>
</dbReference>
<keyword evidence="10 11" id="KW-0472">Membrane</keyword>
<evidence type="ECO:0000256" key="2">
    <source>
        <dbReference type="ARBA" id="ARBA00006024"/>
    </source>
</evidence>
<dbReference type="PROSITE" id="PS01047">
    <property type="entry name" value="HMA_1"/>
    <property type="match status" value="1"/>
</dbReference>
<dbReference type="SUPFAM" id="SSF81665">
    <property type="entry name" value="Calcium ATPase, transmembrane domain M"/>
    <property type="match status" value="1"/>
</dbReference>
<dbReference type="CDD" id="cd02094">
    <property type="entry name" value="P-type_ATPase_Cu-like"/>
    <property type="match status" value="1"/>
</dbReference>
<dbReference type="InterPro" id="IPR008250">
    <property type="entry name" value="ATPase_P-typ_transduc_dom_A_sf"/>
</dbReference>
<dbReference type="PROSITE" id="PS01229">
    <property type="entry name" value="COF_2"/>
    <property type="match status" value="1"/>
</dbReference>
<feature type="domain" description="HMA" evidence="12">
    <location>
        <begin position="3"/>
        <end position="69"/>
    </location>
</feature>
<feature type="transmembrane region" description="Helical" evidence="11">
    <location>
        <begin position="692"/>
        <end position="714"/>
    </location>
</feature>
<evidence type="ECO:0000313" key="14">
    <source>
        <dbReference type="Proteomes" id="UP001626603"/>
    </source>
</evidence>
<protein>
    <submittedName>
        <fullName evidence="13">Heavy metal translocating P-type ATPase</fullName>
    </submittedName>
</protein>
<dbReference type="PROSITE" id="PS00154">
    <property type="entry name" value="ATPASE_E1_E2"/>
    <property type="match status" value="1"/>
</dbReference>
<dbReference type="InterPro" id="IPR044492">
    <property type="entry name" value="P_typ_ATPase_HD_dom"/>
</dbReference>
<dbReference type="SUPFAM" id="SSF56784">
    <property type="entry name" value="HAD-like"/>
    <property type="match status" value="1"/>
</dbReference>
<dbReference type="InterPro" id="IPR059000">
    <property type="entry name" value="ATPase_P-type_domA"/>
</dbReference>
<dbReference type="AlphaFoldDB" id="A0ABD8A7Y0"/>
<dbReference type="InterPro" id="IPR036412">
    <property type="entry name" value="HAD-like_sf"/>
</dbReference>
<dbReference type="FunFam" id="2.70.150.10:FF:000002">
    <property type="entry name" value="Copper-transporting ATPase 1, putative"/>
    <property type="match status" value="1"/>
</dbReference>
<comment type="similarity">
    <text evidence="2">Belongs to the cation transport ATPase (P-type) (TC 3.A.3) family. Type IB subfamily.</text>
</comment>
<dbReference type="GO" id="GO:0012505">
    <property type="term" value="C:endomembrane system"/>
    <property type="evidence" value="ECO:0007669"/>
    <property type="project" value="UniProtKB-SubCell"/>
</dbReference>
<dbReference type="InterPro" id="IPR023214">
    <property type="entry name" value="HAD_sf"/>
</dbReference>
<evidence type="ECO:0000256" key="8">
    <source>
        <dbReference type="ARBA" id="ARBA00022967"/>
    </source>
</evidence>
<dbReference type="Gene3D" id="3.40.1110.10">
    <property type="entry name" value="Calcium-transporting ATPase, cytoplasmic domain N"/>
    <property type="match status" value="1"/>
</dbReference>
<dbReference type="InterPro" id="IPR023299">
    <property type="entry name" value="ATPase_P-typ_cyto_dom_N"/>
</dbReference>
<dbReference type="PROSITE" id="PS50846">
    <property type="entry name" value="HMA_2"/>
    <property type="match status" value="1"/>
</dbReference>
<evidence type="ECO:0000256" key="3">
    <source>
        <dbReference type="ARBA" id="ARBA00022448"/>
    </source>
</evidence>
<dbReference type="NCBIfam" id="TIGR01494">
    <property type="entry name" value="ATPase_P-type"/>
    <property type="match status" value="1"/>
</dbReference>
<dbReference type="GO" id="GO:0005524">
    <property type="term" value="F:ATP binding"/>
    <property type="evidence" value="ECO:0007669"/>
    <property type="project" value="UniProtKB-KW"/>
</dbReference>
<dbReference type="EMBL" id="CP137641">
    <property type="protein sequence ID" value="WOX55639.1"/>
    <property type="molecule type" value="Genomic_DNA"/>
</dbReference>
<dbReference type="InterPro" id="IPR017969">
    <property type="entry name" value="Heavy-metal-associated_CS"/>
</dbReference>
<feature type="transmembrane region" description="Helical" evidence="11">
    <location>
        <begin position="88"/>
        <end position="110"/>
    </location>
</feature>
<evidence type="ECO:0000256" key="1">
    <source>
        <dbReference type="ARBA" id="ARBA00004127"/>
    </source>
</evidence>
<sequence length="725" mass="76977">MVKKAEINVEGMHCGSCATLISRALQRTPGVLAANVNYASRKARVEFDESLLDEQRLIDLIASKGYGAKIGVDPDSERRIREKEIADLKITLAFSALFAVPAFLFGMVFMDVPYHVLLLFLLATPVQFVVGKNFYLGAWSALKNRIGTMDTLIAVGTSAAYGYSVAAMFGLVTEQYFETAAVLITLVVLGKYLEAVAKGRTSDAIRRLMGLAPKVATVVRDGREVEVPIEEVAVGDLLLVSPGEKVPVDGTVVEGRSAVDESMITGESIPVEKAAGSTVIGGTINKNGVLRFEAARVGTDTVLSQIVRLVEDAQGSKADIQRFADRISGIFVPVVIAISAITFVAWYFALGMSFPFALMVAVAVLVIACPCALGLATPTAIMVGTSIGAQKGILIKNAESLEMMHKVDAVVFDKTGTITEGKPRVTDFLAAGQEGDLLSLIGYAYAVERNSEHPLADAITEYAREQGANPWEAREFEAIPGFGVAATVDGRSIYLGKPERGTLGAETAAVVGRLQDEGKTAMILKVDGTPSAIIGVADTIKATSARAVEDLKDLGIETWMITGDNEKTARAIARVAGIENVFAEVLPQDKAEYVKQLQEKGHKVVMVGDGINDAPALAQADIGIAMGSGTDVAMEAGSVVLMRSDPLDVPQAIRLGRATIRKIRQNMAWALVYNVIGIPIAAGLLYPAFGILLSPIIAGGAMALSSVSVVTNALTLRWARFWVTA</sequence>
<keyword evidence="8" id="KW-1278">Translocase</keyword>
<dbReference type="Gene3D" id="3.40.50.1000">
    <property type="entry name" value="HAD superfamily/HAD-like"/>
    <property type="match status" value="1"/>
</dbReference>
<gene>
    <name evidence="13" type="ORF">R6Y95_09220</name>
</gene>
<accession>A0ABD8A7Y0</accession>
<keyword evidence="7" id="KW-0067">ATP-binding</keyword>
<feature type="transmembrane region" description="Helical" evidence="11">
    <location>
        <begin position="667"/>
        <end position="686"/>
    </location>
</feature>
<proteinExistence type="inferred from homology"/>
<evidence type="ECO:0000256" key="9">
    <source>
        <dbReference type="ARBA" id="ARBA00022989"/>
    </source>
</evidence>
<dbReference type="InterPro" id="IPR023298">
    <property type="entry name" value="ATPase_P-typ_TM_dom_sf"/>
</dbReference>
<dbReference type="PRINTS" id="PR00119">
    <property type="entry name" value="CATATPASE"/>
</dbReference>
<evidence type="ECO:0000256" key="7">
    <source>
        <dbReference type="ARBA" id="ARBA00022840"/>
    </source>
</evidence>
<keyword evidence="9 11" id="KW-1133">Transmembrane helix</keyword>
<keyword evidence="3" id="KW-0813">Transport</keyword>
<dbReference type="SFLD" id="SFLDF00027">
    <property type="entry name" value="p-type_atpase"/>
    <property type="match status" value="1"/>
</dbReference>
<dbReference type="Gene3D" id="3.30.70.100">
    <property type="match status" value="1"/>
</dbReference>
<keyword evidence="14" id="KW-1185">Reference proteome</keyword>
<dbReference type="SUPFAM" id="SSF55008">
    <property type="entry name" value="HMA, heavy metal-associated domain"/>
    <property type="match status" value="1"/>
</dbReference>
<dbReference type="Proteomes" id="UP001626603">
    <property type="component" value="Chromosome"/>
</dbReference>
<name>A0ABD8A7Y0_9EURY</name>
<keyword evidence="5" id="KW-0479">Metal-binding</keyword>
<feature type="transmembrane region" description="Helical" evidence="11">
    <location>
        <begin position="116"/>
        <end position="139"/>
    </location>
</feature>
<keyword evidence="6" id="KW-0547">Nucleotide-binding</keyword>
<feature type="transmembrane region" description="Helical" evidence="11">
    <location>
        <begin position="179"/>
        <end position="197"/>
    </location>
</feature>
<dbReference type="PANTHER" id="PTHR43520">
    <property type="entry name" value="ATP7, ISOFORM B"/>
    <property type="match status" value="1"/>
</dbReference>
<dbReference type="PANTHER" id="PTHR43520:SF8">
    <property type="entry name" value="P-TYPE CU(+) TRANSPORTER"/>
    <property type="match status" value="1"/>
</dbReference>
<evidence type="ECO:0000256" key="11">
    <source>
        <dbReference type="SAM" id="Phobius"/>
    </source>
</evidence>
<dbReference type="GO" id="GO:0046872">
    <property type="term" value="F:metal ion binding"/>
    <property type="evidence" value="ECO:0007669"/>
    <property type="project" value="UniProtKB-KW"/>
</dbReference>
<evidence type="ECO:0000256" key="4">
    <source>
        <dbReference type="ARBA" id="ARBA00022692"/>
    </source>
</evidence>
<evidence type="ECO:0000256" key="6">
    <source>
        <dbReference type="ARBA" id="ARBA00022741"/>
    </source>
</evidence>
<dbReference type="InterPro" id="IPR006121">
    <property type="entry name" value="HMA_dom"/>
</dbReference>